<evidence type="ECO:0000256" key="7">
    <source>
        <dbReference type="ARBA" id="ARBA00022840"/>
    </source>
</evidence>
<dbReference type="CDD" id="cd00130">
    <property type="entry name" value="PAS"/>
    <property type="match status" value="1"/>
</dbReference>
<dbReference type="Gene3D" id="1.10.287.130">
    <property type="match status" value="1"/>
</dbReference>
<dbReference type="InterPro" id="IPR000014">
    <property type="entry name" value="PAS"/>
</dbReference>
<dbReference type="InterPro" id="IPR003594">
    <property type="entry name" value="HATPase_dom"/>
</dbReference>
<evidence type="ECO:0000313" key="16">
    <source>
        <dbReference type="Proteomes" id="UP000316905"/>
    </source>
</evidence>
<dbReference type="SMART" id="SM00448">
    <property type="entry name" value="REC"/>
    <property type="match status" value="2"/>
</dbReference>
<dbReference type="GO" id="GO:0006355">
    <property type="term" value="P:regulation of DNA-templated transcription"/>
    <property type="evidence" value="ECO:0007669"/>
    <property type="project" value="InterPro"/>
</dbReference>
<keyword evidence="7" id="KW-0067">ATP-binding</keyword>
<evidence type="ECO:0000256" key="3">
    <source>
        <dbReference type="ARBA" id="ARBA00022553"/>
    </source>
</evidence>
<dbReference type="InterPro" id="IPR005467">
    <property type="entry name" value="His_kinase_dom"/>
</dbReference>
<dbReference type="CDD" id="cd00156">
    <property type="entry name" value="REC"/>
    <property type="match status" value="1"/>
</dbReference>
<dbReference type="EMBL" id="VLKY01000011">
    <property type="protein sequence ID" value="TWI52484.1"/>
    <property type="molecule type" value="Genomic_DNA"/>
</dbReference>
<dbReference type="NCBIfam" id="TIGR00229">
    <property type="entry name" value="sensory_box"/>
    <property type="match status" value="1"/>
</dbReference>
<dbReference type="PROSITE" id="PS50112">
    <property type="entry name" value="PAS"/>
    <property type="match status" value="1"/>
</dbReference>
<dbReference type="Pfam" id="PF00072">
    <property type="entry name" value="Response_reg"/>
    <property type="match status" value="2"/>
</dbReference>
<evidence type="ECO:0000259" key="12">
    <source>
        <dbReference type="PROSITE" id="PS50110"/>
    </source>
</evidence>
<feature type="domain" description="PAC" evidence="14">
    <location>
        <begin position="378"/>
        <end position="433"/>
    </location>
</feature>
<dbReference type="InterPro" id="IPR036890">
    <property type="entry name" value="HATPase_C_sf"/>
</dbReference>
<dbReference type="PRINTS" id="PR00344">
    <property type="entry name" value="BCTRLSENSOR"/>
</dbReference>
<dbReference type="PANTHER" id="PTHR43065">
    <property type="entry name" value="SENSOR HISTIDINE KINASE"/>
    <property type="match status" value="1"/>
</dbReference>
<keyword evidence="10" id="KW-0175">Coiled coil</keyword>
<dbReference type="InterPro" id="IPR003661">
    <property type="entry name" value="HisK_dim/P_dom"/>
</dbReference>
<evidence type="ECO:0000256" key="1">
    <source>
        <dbReference type="ARBA" id="ARBA00000085"/>
    </source>
</evidence>
<organism evidence="15 16">
    <name type="scientific">Pseudomonas duriflava</name>
    <dbReference type="NCBI Taxonomy" id="459528"/>
    <lineage>
        <taxon>Bacteria</taxon>
        <taxon>Pseudomonadati</taxon>
        <taxon>Pseudomonadota</taxon>
        <taxon>Gammaproteobacteria</taxon>
        <taxon>Pseudomonadales</taxon>
        <taxon>Pseudomonadaceae</taxon>
        <taxon>Pseudomonas</taxon>
    </lineage>
</organism>
<dbReference type="SUPFAM" id="SSF55874">
    <property type="entry name" value="ATPase domain of HSP90 chaperone/DNA topoisomerase II/histidine kinase"/>
    <property type="match status" value="1"/>
</dbReference>
<dbReference type="SMART" id="SM00387">
    <property type="entry name" value="HATPase_c"/>
    <property type="match status" value="1"/>
</dbReference>
<dbReference type="Gene3D" id="3.30.450.20">
    <property type="entry name" value="PAS domain"/>
    <property type="match status" value="2"/>
</dbReference>
<dbReference type="InterPro" id="IPR000700">
    <property type="entry name" value="PAS-assoc_C"/>
</dbReference>
<dbReference type="PROSITE" id="PS50110">
    <property type="entry name" value="RESPONSE_REGULATORY"/>
    <property type="match status" value="2"/>
</dbReference>
<dbReference type="CDD" id="cd16919">
    <property type="entry name" value="HATPase_CckA-like"/>
    <property type="match status" value="1"/>
</dbReference>
<evidence type="ECO:0000259" key="13">
    <source>
        <dbReference type="PROSITE" id="PS50112"/>
    </source>
</evidence>
<dbReference type="PROSITE" id="PS50109">
    <property type="entry name" value="HIS_KIN"/>
    <property type="match status" value="1"/>
</dbReference>
<dbReference type="RefSeq" id="WP_244309197.1">
    <property type="nucleotide sequence ID" value="NZ_VLKY01000011.1"/>
</dbReference>
<feature type="domain" description="PAS" evidence="13">
    <location>
        <begin position="173"/>
        <end position="223"/>
    </location>
</feature>
<dbReference type="InterPro" id="IPR013656">
    <property type="entry name" value="PAS_4"/>
</dbReference>
<evidence type="ECO:0000256" key="5">
    <source>
        <dbReference type="ARBA" id="ARBA00022741"/>
    </source>
</evidence>
<dbReference type="InterPro" id="IPR013767">
    <property type="entry name" value="PAS_fold"/>
</dbReference>
<dbReference type="InterPro" id="IPR011006">
    <property type="entry name" value="CheY-like_superfamily"/>
</dbReference>
<protein>
    <recommendedName>
        <fullName evidence="2">histidine kinase</fullName>
        <ecNumber evidence="2">2.7.13.3</ecNumber>
    </recommendedName>
</protein>
<dbReference type="PANTHER" id="PTHR43065:SF49">
    <property type="entry name" value="HISTIDINE KINASE"/>
    <property type="match status" value="1"/>
</dbReference>
<dbReference type="SUPFAM" id="SSF47384">
    <property type="entry name" value="Homodimeric domain of signal transducing histidine kinase"/>
    <property type="match status" value="1"/>
</dbReference>
<keyword evidence="8" id="KW-0902">Two-component regulatory system</keyword>
<evidence type="ECO:0000313" key="15">
    <source>
        <dbReference type="EMBL" id="TWI52484.1"/>
    </source>
</evidence>
<dbReference type="SUPFAM" id="SSF55785">
    <property type="entry name" value="PYP-like sensor domain (PAS domain)"/>
    <property type="match status" value="2"/>
</dbReference>
<keyword evidence="4" id="KW-0808">Transferase</keyword>
<evidence type="ECO:0000259" key="14">
    <source>
        <dbReference type="PROSITE" id="PS50113"/>
    </source>
</evidence>
<feature type="modified residue" description="4-aspartylphosphate" evidence="9">
    <location>
        <position position="764"/>
    </location>
</feature>
<comment type="catalytic activity">
    <reaction evidence="1">
        <text>ATP + protein L-histidine = ADP + protein N-phospho-L-histidine.</text>
        <dbReference type="EC" id="2.7.13.3"/>
    </reaction>
</comment>
<feature type="domain" description="Response regulatory" evidence="12">
    <location>
        <begin position="714"/>
        <end position="830"/>
    </location>
</feature>
<dbReference type="Proteomes" id="UP000316905">
    <property type="component" value="Unassembled WGS sequence"/>
</dbReference>
<evidence type="ECO:0000256" key="6">
    <source>
        <dbReference type="ARBA" id="ARBA00022777"/>
    </source>
</evidence>
<dbReference type="InterPro" id="IPR036097">
    <property type="entry name" value="HisK_dim/P_sf"/>
</dbReference>
<dbReference type="AlphaFoldDB" id="A0A562Q6Z8"/>
<comment type="caution">
    <text evidence="15">The sequence shown here is derived from an EMBL/GenBank/DDBJ whole genome shotgun (WGS) entry which is preliminary data.</text>
</comment>
<dbReference type="GO" id="GO:0005524">
    <property type="term" value="F:ATP binding"/>
    <property type="evidence" value="ECO:0007669"/>
    <property type="project" value="UniProtKB-KW"/>
</dbReference>
<evidence type="ECO:0000256" key="9">
    <source>
        <dbReference type="PROSITE-ProRule" id="PRU00169"/>
    </source>
</evidence>
<keyword evidence="5" id="KW-0547">Nucleotide-binding</keyword>
<evidence type="ECO:0000256" key="10">
    <source>
        <dbReference type="SAM" id="Coils"/>
    </source>
</evidence>
<feature type="domain" description="Response regulatory" evidence="12">
    <location>
        <begin position="855"/>
        <end position="963"/>
    </location>
</feature>
<evidence type="ECO:0000256" key="4">
    <source>
        <dbReference type="ARBA" id="ARBA00022679"/>
    </source>
</evidence>
<dbReference type="CDD" id="cd18161">
    <property type="entry name" value="REC_hyHK_blue-like"/>
    <property type="match status" value="1"/>
</dbReference>
<reference evidence="15 16" key="1">
    <citation type="journal article" date="2015" name="Stand. Genomic Sci.">
        <title>Genomic Encyclopedia of Bacterial and Archaeal Type Strains, Phase III: the genomes of soil and plant-associated and newly described type strains.</title>
        <authorList>
            <person name="Whitman W.B."/>
            <person name="Woyke T."/>
            <person name="Klenk H.P."/>
            <person name="Zhou Y."/>
            <person name="Lilburn T.G."/>
            <person name="Beck B.J."/>
            <person name="De Vos P."/>
            <person name="Vandamme P."/>
            <person name="Eisen J.A."/>
            <person name="Garrity G."/>
            <person name="Hugenholtz P."/>
            <person name="Kyrpides N.C."/>
        </authorList>
    </citation>
    <scope>NUCLEOTIDE SEQUENCE [LARGE SCALE GENOMIC DNA]</scope>
    <source>
        <strain evidence="15 16">CGMCC 1.6858</strain>
    </source>
</reference>
<keyword evidence="3 9" id="KW-0597">Phosphoprotein</keyword>
<evidence type="ECO:0000259" key="11">
    <source>
        <dbReference type="PROSITE" id="PS50109"/>
    </source>
</evidence>
<evidence type="ECO:0000256" key="8">
    <source>
        <dbReference type="ARBA" id="ARBA00023012"/>
    </source>
</evidence>
<feature type="domain" description="Histidine kinase" evidence="11">
    <location>
        <begin position="471"/>
        <end position="694"/>
    </location>
</feature>
<keyword evidence="6" id="KW-0418">Kinase</keyword>
<dbReference type="InterPro" id="IPR004358">
    <property type="entry name" value="Sig_transdc_His_kin-like_C"/>
</dbReference>
<proteinExistence type="predicted"/>
<dbReference type="Gene3D" id="3.40.50.2300">
    <property type="match status" value="2"/>
</dbReference>
<dbReference type="Gene3D" id="3.30.565.10">
    <property type="entry name" value="Histidine kinase-like ATPase, C-terminal domain"/>
    <property type="match status" value="1"/>
</dbReference>
<feature type="coiled-coil region" evidence="10">
    <location>
        <begin position="424"/>
        <end position="455"/>
    </location>
</feature>
<keyword evidence="16" id="KW-1185">Reference proteome</keyword>
<dbReference type="CDD" id="cd00082">
    <property type="entry name" value="HisKA"/>
    <property type="match status" value="1"/>
</dbReference>
<dbReference type="InterPro" id="IPR001789">
    <property type="entry name" value="Sig_transdc_resp-reg_receiver"/>
</dbReference>
<dbReference type="EC" id="2.7.13.3" evidence="2"/>
<sequence>MPARSSLALSMPVIFQTVFLIDSHDVIDSPEAGALKSALESHGVQVHLHTEKQLGVLLDGQDEPAVIVFMPSVEKPVTLGKAIRSQWTQCALIFVKAPERVEAFHRELGLAPMLGAHWSIVAWNTEALPKQIRQAATNTRQRVKWRTTLNRANDRLMAMRTVDGLEYQRLQAADHYLAAFINSAQEALVGIDTRLDVLYWSAGAEELFGVKAKSVIGQSVRELPFWASELEQSLAEIAAGARVRIVERPCLLKNVELALEIMLSGVKDDSGALVGTSLTIRDMSARVAEQRAQEAFGRAISLERQHLYRLFEQAPGFVAITKGMHHQVEIANRAFYQLVGRQNLIGRRAQEVFPSIKDSALTEWLDRVYSTKRPYIGQGVKIYVQPVPDQPAEIRYIDFIFQPVLDEGGVVSGIFFQGHDVTAQTLAQEELRRSRENLQTLVEERTQELERSQQALHHSQKMEAIGKLTGGVAHDFNNVLQIIEGNLELLRPELSHSASGMAKLENVAAAVVRGARLSSQLLAFARRQPLKPIAINLSRLLRSMDDLLRRALGETIEIETVIAGGLWTTMVDPNQLENVILNLAINARDAMKAGGKLTLELSNAMLDDHYVRSQTDIAPGQYVLLAVSDTGSGMSAETLERAFEPFFTTKPEGEGTGLGLSMAYGFVKQSSGHIRIYSELGCGTTIKLYLPRTHEAETLPVQINDDNVVGGNETILVVEDDLAVQATVIELLVGLGYKVLRANDAQSALSILQSGMPIDLLFTDVVMPGALRSPDLARQAKQLLPNIAVLFTSGYTQNAIVHGGRLDPGVELLSKPYRLQDLARKVRQLLTDRKSLPGTDGFVAALPVEKANASQVLVLEDQPDILSMTCELVELLGYSAQGFCKAEEALHVLEQVRFDILLTDVNLPGMSGIDFARQATRQHSGMRVIFMSGEGDIATDVPSKSLAKPFNLQQLKAVLEVSEE</sequence>
<dbReference type="Pfam" id="PF02518">
    <property type="entry name" value="HATPase_c"/>
    <property type="match status" value="1"/>
</dbReference>
<accession>A0A562Q6Z8</accession>
<dbReference type="SMART" id="SM00091">
    <property type="entry name" value="PAS"/>
    <property type="match status" value="2"/>
</dbReference>
<dbReference type="PROSITE" id="PS50113">
    <property type="entry name" value="PAC"/>
    <property type="match status" value="1"/>
</dbReference>
<dbReference type="InterPro" id="IPR035965">
    <property type="entry name" value="PAS-like_dom_sf"/>
</dbReference>
<dbReference type="GO" id="GO:0000155">
    <property type="term" value="F:phosphorelay sensor kinase activity"/>
    <property type="evidence" value="ECO:0007669"/>
    <property type="project" value="InterPro"/>
</dbReference>
<dbReference type="Pfam" id="PF00989">
    <property type="entry name" value="PAS"/>
    <property type="match status" value="1"/>
</dbReference>
<evidence type="ECO:0000256" key="2">
    <source>
        <dbReference type="ARBA" id="ARBA00012438"/>
    </source>
</evidence>
<feature type="modified residue" description="4-aspartylphosphate" evidence="9">
    <location>
        <position position="904"/>
    </location>
</feature>
<name>A0A562Q6Z8_9PSED</name>
<dbReference type="Pfam" id="PF08448">
    <property type="entry name" value="PAS_4"/>
    <property type="match status" value="1"/>
</dbReference>
<gene>
    <name evidence="15" type="ORF">IQ22_03253</name>
</gene>
<dbReference type="SUPFAM" id="SSF52172">
    <property type="entry name" value="CheY-like"/>
    <property type="match status" value="2"/>
</dbReference>